<gene>
    <name evidence="1" type="ORF">ACCI51_03040</name>
</gene>
<comment type="caution">
    <text evidence="1">The sequence shown here is derived from an EMBL/GenBank/DDBJ whole genome shotgun (WGS) entry which is preliminary data.</text>
</comment>
<protein>
    <recommendedName>
        <fullName evidence="3">GNAT family N-acetyltransferase</fullName>
    </recommendedName>
</protein>
<name>A0ABV4NKX4_9GAMM</name>
<organism evidence="1 2">
    <name type="scientific">Microbulbifer echini</name>
    <dbReference type="NCBI Taxonomy" id="1529067"/>
    <lineage>
        <taxon>Bacteria</taxon>
        <taxon>Pseudomonadati</taxon>
        <taxon>Pseudomonadota</taxon>
        <taxon>Gammaproteobacteria</taxon>
        <taxon>Cellvibrionales</taxon>
        <taxon>Microbulbiferaceae</taxon>
        <taxon>Microbulbifer</taxon>
    </lineage>
</organism>
<keyword evidence="2" id="KW-1185">Reference proteome</keyword>
<evidence type="ECO:0000313" key="2">
    <source>
        <dbReference type="Proteomes" id="UP001569414"/>
    </source>
</evidence>
<evidence type="ECO:0000313" key="1">
    <source>
        <dbReference type="EMBL" id="MFA0789506.1"/>
    </source>
</evidence>
<dbReference type="Proteomes" id="UP001569414">
    <property type="component" value="Unassembled WGS sequence"/>
</dbReference>
<dbReference type="RefSeq" id="WP_371842552.1">
    <property type="nucleotide sequence ID" value="NZ_JBGMEL010000002.1"/>
</dbReference>
<dbReference type="EMBL" id="JBGMEL010000002">
    <property type="protein sequence ID" value="MFA0789506.1"/>
    <property type="molecule type" value="Genomic_DNA"/>
</dbReference>
<evidence type="ECO:0008006" key="3">
    <source>
        <dbReference type="Google" id="ProtNLM"/>
    </source>
</evidence>
<reference evidence="1 2" key="1">
    <citation type="submission" date="2024-08" db="EMBL/GenBank/DDBJ databases">
        <authorList>
            <person name="Ishaq N."/>
        </authorList>
    </citation>
    <scope>NUCLEOTIDE SEQUENCE [LARGE SCALE GENOMIC DNA]</scope>
    <source>
        <strain evidence="1 2">JCM 30400</strain>
    </source>
</reference>
<accession>A0ABV4NKX4</accession>
<proteinExistence type="predicted"/>
<sequence length="179" mass="20478">MEALNFHNYPAVIGYYQALRKEVWSITQESWPQSSIKGISLKTARLADSWKEMRGANLRSSRASWDWEPEFNAYQKKPKRYEMSVWFENQLCGLCYGFASKHGTKVRMNLIESTPVRPNPLGEGVFPILSFGATVYANLISADEVWVLDPVKGAIDYYENQGFSAPEIYHGKRVGMKKL</sequence>